<name>A0ABT2MWI9_9CYAN</name>
<protein>
    <submittedName>
        <fullName evidence="1">Uncharacterized protein</fullName>
    </submittedName>
</protein>
<dbReference type="Proteomes" id="UP001525890">
    <property type="component" value="Unassembled WGS sequence"/>
</dbReference>
<accession>A0ABT2MWI9</accession>
<comment type="caution">
    <text evidence="1">The sequence shown here is derived from an EMBL/GenBank/DDBJ whole genome shotgun (WGS) entry which is preliminary data.</text>
</comment>
<keyword evidence="2" id="KW-1185">Reference proteome</keyword>
<evidence type="ECO:0000313" key="1">
    <source>
        <dbReference type="EMBL" id="MCT7968867.1"/>
    </source>
</evidence>
<gene>
    <name evidence="1" type="ORF">NG799_21390</name>
</gene>
<proteinExistence type="predicted"/>
<evidence type="ECO:0000313" key="2">
    <source>
        <dbReference type="Proteomes" id="UP001525890"/>
    </source>
</evidence>
<dbReference type="EMBL" id="JAMXFF010000038">
    <property type="protein sequence ID" value="MCT7968867.1"/>
    <property type="molecule type" value="Genomic_DNA"/>
</dbReference>
<reference evidence="1 2" key="1">
    <citation type="journal article" date="2022" name="Front. Microbiol.">
        <title>High genomic differentiation and limited gene flow indicate recent cryptic speciation within the genus Laspinema (cyanobacteria).</title>
        <authorList>
            <person name="Stanojkovic A."/>
            <person name="Skoupy S."/>
            <person name="Skaloud P."/>
            <person name="Dvorak P."/>
        </authorList>
    </citation>
    <scope>NUCLEOTIDE SEQUENCE [LARGE SCALE GENOMIC DNA]</scope>
    <source>
        <strain evidence="1 2">D2a</strain>
    </source>
</reference>
<organism evidence="1 2">
    <name type="scientific">Laspinema palackyanum D2a</name>
    <dbReference type="NCBI Taxonomy" id="2953684"/>
    <lineage>
        <taxon>Bacteria</taxon>
        <taxon>Bacillati</taxon>
        <taxon>Cyanobacteriota</taxon>
        <taxon>Cyanophyceae</taxon>
        <taxon>Oscillatoriophycideae</taxon>
        <taxon>Oscillatoriales</taxon>
        <taxon>Laspinemataceae</taxon>
        <taxon>Laspinema</taxon>
        <taxon>Laspinema palackyanum</taxon>
    </lineage>
</organism>
<dbReference type="RefSeq" id="WP_368008348.1">
    <property type="nucleotide sequence ID" value="NZ_JAMXFF010000038.1"/>
</dbReference>
<sequence>MKFPGLRLISSFSIGVLLLTLNILSSNAQKAEIKQMQKPELIQSSSRNNDPFKEELSANAQKVEIKQAQKLELIQISPPNYDPLKEQWTIVLEASAYGLQAEYAKKLLGPHMN</sequence>